<dbReference type="Proteomes" id="UP000023268">
    <property type="component" value="Unassembled WGS sequence"/>
</dbReference>
<evidence type="ECO:0000259" key="1">
    <source>
        <dbReference type="Pfam" id="PF01425"/>
    </source>
</evidence>
<dbReference type="Pfam" id="PF01425">
    <property type="entry name" value="Amidase"/>
    <property type="match status" value="1"/>
</dbReference>
<feature type="domain" description="Amidase" evidence="1">
    <location>
        <begin position="21"/>
        <end position="383"/>
    </location>
</feature>
<dbReference type="AlphaFoldDB" id="A0A016XE40"/>
<proteinExistence type="predicted"/>
<dbReference type="PROSITE" id="PS00571">
    <property type="entry name" value="AMIDASES"/>
    <property type="match status" value="1"/>
</dbReference>
<comment type="caution">
    <text evidence="2">The sequence shown here is derived from an EMBL/GenBank/DDBJ whole genome shotgun (WGS) entry which is preliminary data.</text>
</comment>
<reference evidence="2 3" key="1">
    <citation type="submission" date="2014-02" db="EMBL/GenBank/DDBJ databases">
        <title>Draft Genome of Hylemonella gracilis isolated from the Niagara River.</title>
        <authorList>
            <person name="Pawlowski D.R."/>
            <person name="Koudelka G.B."/>
        </authorList>
    </citation>
    <scope>NUCLEOTIDE SEQUENCE [LARGE SCALE GENOMIC DNA]</scope>
    <source>
        <strain evidence="2 3">Niagara R</strain>
    </source>
</reference>
<evidence type="ECO:0000313" key="2">
    <source>
        <dbReference type="EMBL" id="EYC50374.1"/>
    </source>
</evidence>
<organism evidence="2 3">
    <name type="scientific">Hylemonella gracilis str. Niagara R</name>
    <dbReference type="NCBI Taxonomy" id="1458275"/>
    <lineage>
        <taxon>Bacteria</taxon>
        <taxon>Pseudomonadati</taxon>
        <taxon>Pseudomonadota</taxon>
        <taxon>Betaproteobacteria</taxon>
        <taxon>Burkholderiales</taxon>
        <taxon>Comamonadaceae</taxon>
        <taxon>Hylemonella</taxon>
    </lineage>
</organism>
<dbReference type="EMBL" id="JEMG01000001">
    <property type="protein sequence ID" value="EYC50374.1"/>
    <property type="molecule type" value="Genomic_DNA"/>
</dbReference>
<dbReference type="EC" id="3.5.1.4" evidence="2"/>
<dbReference type="InterPro" id="IPR020556">
    <property type="entry name" value="Amidase_CS"/>
</dbReference>
<evidence type="ECO:0000313" key="3">
    <source>
        <dbReference type="Proteomes" id="UP000023268"/>
    </source>
</evidence>
<gene>
    <name evidence="2" type="ORF">AZ34_04400</name>
</gene>
<dbReference type="GO" id="GO:0004040">
    <property type="term" value="F:amidase activity"/>
    <property type="evidence" value="ECO:0007669"/>
    <property type="project" value="UniProtKB-EC"/>
</dbReference>
<dbReference type="PANTHER" id="PTHR46310">
    <property type="entry name" value="AMIDASE 1"/>
    <property type="match status" value="1"/>
</dbReference>
<dbReference type="STRING" id="1458275.AZ34_04400"/>
<keyword evidence="2" id="KW-0378">Hydrolase</keyword>
<dbReference type="PANTHER" id="PTHR46310:SF7">
    <property type="entry name" value="AMIDASE 1"/>
    <property type="match status" value="1"/>
</dbReference>
<sequence>MPLNDPSHAFVPYPDVPVAHASTGPLTGLSFAVKDLFDVTGYPTGGGNPIVLALSGIKTRTAPTVQKLLDAGARFVGKTVTDELAFSMNGNNAHFGAPINGAAPDRITGGSSSGSASAVSSRSCDFALGTDTGGSVRAPANHCGLYGIRPTHGRVSLAGALDLAPSQDTCGWFARDAQTFARVADVLLGADPQALPAQVRLLRPTDVWDLLSKEVTAALSPAVQRVEQLLGGSDAVNAALDSFDTMYWSFRYIQGREAWTTDGSLIERHAPPLGPGVAERFAWSRQVTDEQVQTATTFRARFRQHLTQLLGTDGVLLMPTMPDIAPLRSTAESALEDYRNRAIQMLCIAGLAGFPQLSMPLAQREGAPLGLSLLGPAGSDRSLIALAEGIAAAA</sequence>
<dbReference type="RefSeq" id="WP_035605181.1">
    <property type="nucleotide sequence ID" value="NZ_JEMG01000001.1"/>
</dbReference>
<dbReference type="Gene3D" id="3.90.1300.10">
    <property type="entry name" value="Amidase signature (AS) domain"/>
    <property type="match status" value="1"/>
</dbReference>
<dbReference type="eggNOG" id="COG0154">
    <property type="taxonomic scope" value="Bacteria"/>
</dbReference>
<accession>A0A016XE40</accession>
<dbReference type="SUPFAM" id="SSF75304">
    <property type="entry name" value="Amidase signature (AS) enzymes"/>
    <property type="match status" value="1"/>
</dbReference>
<dbReference type="OrthoDB" id="8872210at2"/>
<protein>
    <submittedName>
        <fullName evidence="2">Amidase</fullName>
        <ecNumber evidence="2">3.5.1.4</ecNumber>
    </submittedName>
</protein>
<dbReference type="NCBIfam" id="NF006169">
    <property type="entry name" value="PRK08310.1"/>
    <property type="match status" value="1"/>
</dbReference>
<dbReference type="InterPro" id="IPR036928">
    <property type="entry name" value="AS_sf"/>
</dbReference>
<dbReference type="InterPro" id="IPR023631">
    <property type="entry name" value="Amidase_dom"/>
</dbReference>
<name>A0A016XE40_9BURK</name>